<evidence type="ECO:0000256" key="1">
    <source>
        <dbReference type="SAM" id="SignalP"/>
    </source>
</evidence>
<gene>
    <name evidence="2" type="ORF">ACH5RR_008880</name>
</gene>
<dbReference type="AlphaFoldDB" id="A0ABD3ADC2"/>
<feature type="chain" id="PRO_5044742151" evidence="1">
    <location>
        <begin position="30"/>
        <end position="94"/>
    </location>
</feature>
<sequence>MLCSSLVSVLGSGALLLLLSLQSFDVQMAANASRFMKCVTVGDGAVGKTCLEKITKGEEEDDRLGLKKITEEKDDRLEKMKEEEGNDNILLDFV</sequence>
<reference evidence="2 3" key="1">
    <citation type="submission" date="2024-11" db="EMBL/GenBank/DDBJ databases">
        <title>A near-complete genome assembly of Cinchona calisaya.</title>
        <authorList>
            <person name="Lian D.C."/>
            <person name="Zhao X.W."/>
            <person name="Wei L."/>
        </authorList>
    </citation>
    <scope>NUCLEOTIDE SEQUENCE [LARGE SCALE GENOMIC DNA]</scope>
    <source>
        <tissue evidence="2">Nenye</tissue>
    </source>
</reference>
<name>A0ABD3ADC2_9GENT</name>
<organism evidence="2 3">
    <name type="scientific">Cinchona calisaya</name>
    <dbReference type="NCBI Taxonomy" id="153742"/>
    <lineage>
        <taxon>Eukaryota</taxon>
        <taxon>Viridiplantae</taxon>
        <taxon>Streptophyta</taxon>
        <taxon>Embryophyta</taxon>
        <taxon>Tracheophyta</taxon>
        <taxon>Spermatophyta</taxon>
        <taxon>Magnoliopsida</taxon>
        <taxon>eudicotyledons</taxon>
        <taxon>Gunneridae</taxon>
        <taxon>Pentapetalae</taxon>
        <taxon>asterids</taxon>
        <taxon>lamiids</taxon>
        <taxon>Gentianales</taxon>
        <taxon>Rubiaceae</taxon>
        <taxon>Cinchonoideae</taxon>
        <taxon>Cinchoneae</taxon>
        <taxon>Cinchona</taxon>
    </lineage>
</organism>
<keyword evidence="3" id="KW-1185">Reference proteome</keyword>
<proteinExistence type="predicted"/>
<comment type="caution">
    <text evidence="2">The sequence shown here is derived from an EMBL/GenBank/DDBJ whole genome shotgun (WGS) entry which is preliminary data.</text>
</comment>
<evidence type="ECO:0000313" key="3">
    <source>
        <dbReference type="Proteomes" id="UP001630127"/>
    </source>
</evidence>
<dbReference type="EMBL" id="JBJUIK010000004">
    <property type="protein sequence ID" value="KAL3529558.1"/>
    <property type="molecule type" value="Genomic_DNA"/>
</dbReference>
<feature type="signal peptide" evidence="1">
    <location>
        <begin position="1"/>
        <end position="29"/>
    </location>
</feature>
<evidence type="ECO:0000313" key="2">
    <source>
        <dbReference type="EMBL" id="KAL3529558.1"/>
    </source>
</evidence>
<accession>A0ABD3ADC2</accession>
<dbReference type="Proteomes" id="UP001630127">
    <property type="component" value="Unassembled WGS sequence"/>
</dbReference>
<keyword evidence="1" id="KW-0732">Signal</keyword>
<protein>
    <submittedName>
        <fullName evidence="2">Uncharacterized protein</fullName>
    </submittedName>
</protein>